<reference evidence="1" key="1">
    <citation type="journal article" date="2019" name="bioRxiv">
        <title>The Genome of the Zebra Mussel, Dreissena polymorpha: A Resource for Invasive Species Research.</title>
        <authorList>
            <person name="McCartney M.A."/>
            <person name="Auch B."/>
            <person name="Kono T."/>
            <person name="Mallez S."/>
            <person name="Zhang Y."/>
            <person name="Obille A."/>
            <person name="Becker A."/>
            <person name="Abrahante J.E."/>
            <person name="Garbe J."/>
            <person name="Badalamenti J.P."/>
            <person name="Herman A."/>
            <person name="Mangelson H."/>
            <person name="Liachko I."/>
            <person name="Sullivan S."/>
            <person name="Sone E.D."/>
            <person name="Koren S."/>
            <person name="Silverstein K.A.T."/>
            <person name="Beckman K.B."/>
            <person name="Gohl D.M."/>
        </authorList>
    </citation>
    <scope>NUCLEOTIDE SEQUENCE</scope>
    <source>
        <strain evidence="1">Duluth1</strain>
        <tissue evidence="1">Whole animal</tissue>
    </source>
</reference>
<reference evidence="1" key="2">
    <citation type="submission" date="2020-11" db="EMBL/GenBank/DDBJ databases">
        <authorList>
            <person name="McCartney M.A."/>
            <person name="Auch B."/>
            <person name="Kono T."/>
            <person name="Mallez S."/>
            <person name="Becker A."/>
            <person name="Gohl D.M."/>
            <person name="Silverstein K.A.T."/>
            <person name="Koren S."/>
            <person name="Bechman K.B."/>
            <person name="Herman A."/>
            <person name="Abrahante J.E."/>
            <person name="Garbe J."/>
        </authorList>
    </citation>
    <scope>NUCLEOTIDE SEQUENCE</scope>
    <source>
        <strain evidence="1">Duluth1</strain>
        <tissue evidence="1">Whole animal</tissue>
    </source>
</reference>
<accession>A0A9D4BUQ5</accession>
<dbReference type="Proteomes" id="UP000828390">
    <property type="component" value="Unassembled WGS sequence"/>
</dbReference>
<evidence type="ECO:0000313" key="2">
    <source>
        <dbReference type="Proteomes" id="UP000828390"/>
    </source>
</evidence>
<keyword evidence="2" id="KW-1185">Reference proteome</keyword>
<gene>
    <name evidence="1" type="ORF">DPMN_066086</name>
</gene>
<name>A0A9D4BUQ5_DREPO</name>
<proteinExistence type="predicted"/>
<protein>
    <submittedName>
        <fullName evidence="1">Uncharacterized protein</fullName>
    </submittedName>
</protein>
<dbReference type="EMBL" id="JAIWYP010000014">
    <property type="protein sequence ID" value="KAH3706698.1"/>
    <property type="molecule type" value="Genomic_DNA"/>
</dbReference>
<sequence length="89" mass="9606">MVCPACTSSETQRLRNFIHGDTVPPNRLSVYMILNALKGVTYHADEKSSFTPTAENHFCAAFNSKAARGSLSVTGLTGSKLRKTSLTPC</sequence>
<organism evidence="1 2">
    <name type="scientific">Dreissena polymorpha</name>
    <name type="common">Zebra mussel</name>
    <name type="synonym">Mytilus polymorpha</name>
    <dbReference type="NCBI Taxonomy" id="45954"/>
    <lineage>
        <taxon>Eukaryota</taxon>
        <taxon>Metazoa</taxon>
        <taxon>Spiralia</taxon>
        <taxon>Lophotrochozoa</taxon>
        <taxon>Mollusca</taxon>
        <taxon>Bivalvia</taxon>
        <taxon>Autobranchia</taxon>
        <taxon>Heteroconchia</taxon>
        <taxon>Euheterodonta</taxon>
        <taxon>Imparidentia</taxon>
        <taxon>Neoheterodontei</taxon>
        <taxon>Myida</taxon>
        <taxon>Dreissenoidea</taxon>
        <taxon>Dreissenidae</taxon>
        <taxon>Dreissena</taxon>
    </lineage>
</organism>
<dbReference type="AlphaFoldDB" id="A0A9D4BUQ5"/>
<evidence type="ECO:0000313" key="1">
    <source>
        <dbReference type="EMBL" id="KAH3706698.1"/>
    </source>
</evidence>
<comment type="caution">
    <text evidence="1">The sequence shown here is derived from an EMBL/GenBank/DDBJ whole genome shotgun (WGS) entry which is preliminary data.</text>
</comment>